<evidence type="ECO:0000256" key="7">
    <source>
        <dbReference type="ARBA" id="ARBA00023237"/>
    </source>
</evidence>
<dbReference type="GO" id="GO:0015562">
    <property type="term" value="F:efflux transmembrane transporter activity"/>
    <property type="evidence" value="ECO:0007669"/>
    <property type="project" value="InterPro"/>
</dbReference>
<keyword evidence="7" id="KW-0998">Cell outer membrane</keyword>
<reference evidence="9 10" key="1">
    <citation type="submission" date="2019-03" db="EMBL/GenBank/DDBJ databases">
        <title>Genomic Encyclopedia of Archaeal and Bacterial Type Strains, Phase II (KMG-II): from individual species to whole genera.</title>
        <authorList>
            <person name="Goeker M."/>
        </authorList>
    </citation>
    <scope>NUCLEOTIDE SEQUENCE [LARGE SCALE GENOMIC DNA]</scope>
    <source>
        <strain evidence="9 10">ATCC 25309</strain>
    </source>
</reference>
<protein>
    <submittedName>
        <fullName evidence="9">Outer membrane protein TolC</fullName>
    </submittedName>
</protein>
<proteinExistence type="inferred from homology"/>
<dbReference type="Proteomes" id="UP000295662">
    <property type="component" value="Unassembled WGS sequence"/>
</dbReference>
<dbReference type="GO" id="GO:0015288">
    <property type="term" value="F:porin activity"/>
    <property type="evidence" value="ECO:0007669"/>
    <property type="project" value="TreeGrafter"/>
</dbReference>
<keyword evidence="5" id="KW-0812">Transmembrane</keyword>
<dbReference type="EMBL" id="SOCA01000002">
    <property type="protein sequence ID" value="TDU72912.1"/>
    <property type="molecule type" value="Genomic_DNA"/>
</dbReference>
<keyword evidence="4" id="KW-1134">Transmembrane beta strand</keyword>
<comment type="subcellular location">
    <subcellularLocation>
        <location evidence="1">Cell outer membrane</location>
    </subcellularLocation>
</comment>
<name>A0A4R7S3E9_9BACT</name>
<dbReference type="Pfam" id="PF02321">
    <property type="entry name" value="OEP"/>
    <property type="match status" value="2"/>
</dbReference>
<keyword evidence="10" id="KW-1185">Reference proteome</keyword>
<comment type="similarity">
    <text evidence="2">Belongs to the outer membrane factor (OMF) (TC 1.B.17) family.</text>
</comment>
<dbReference type="SUPFAM" id="SSF56954">
    <property type="entry name" value="Outer membrane efflux proteins (OEP)"/>
    <property type="match status" value="1"/>
</dbReference>
<comment type="caution">
    <text evidence="9">The sequence shown here is derived from an EMBL/GenBank/DDBJ whole genome shotgun (WGS) entry which is preliminary data.</text>
</comment>
<dbReference type="InterPro" id="IPR051906">
    <property type="entry name" value="TolC-like"/>
</dbReference>
<dbReference type="GO" id="GO:0009279">
    <property type="term" value="C:cell outer membrane"/>
    <property type="evidence" value="ECO:0007669"/>
    <property type="project" value="UniProtKB-SubCell"/>
</dbReference>
<dbReference type="PANTHER" id="PTHR30026:SF20">
    <property type="entry name" value="OUTER MEMBRANE PROTEIN TOLC"/>
    <property type="match status" value="1"/>
</dbReference>
<evidence type="ECO:0000256" key="3">
    <source>
        <dbReference type="ARBA" id="ARBA00022448"/>
    </source>
</evidence>
<evidence type="ECO:0000256" key="1">
    <source>
        <dbReference type="ARBA" id="ARBA00004442"/>
    </source>
</evidence>
<keyword evidence="3" id="KW-0813">Transport</keyword>
<evidence type="ECO:0000256" key="2">
    <source>
        <dbReference type="ARBA" id="ARBA00007613"/>
    </source>
</evidence>
<dbReference type="OrthoDB" id="185055at2"/>
<evidence type="ECO:0000256" key="5">
    <source>
        <dbReference type="ARBA" id="ARBA00022692"/>
    </source>
</evidence>
<evidence type="ECO:0000256" key="6">
    <source>
        <dbReference type="ARBA" id="ARBA00023136"/>
    </source>
</evidence>
<dbReference type="PANTHER" id="PTHR30026">
    <property type="entry name" value="OUTER MEMBRANE PROTEIN TOLC"/>
    <property type="match status" value="1"/>
</dbReference>
<feature type="signal peptide" evidence="8">
    <location>
        <begin position="1"/>
        <end position="26"/>
    </location>
</feature>
<keyword evidence="8" id="KW-0732">Signal</keyword>
<sequence length="436" mass="47088">MHMVVQYSSTLRQILLFLLTAAFASAAPMHVSLPTVMKLAGANNDEIEQASVKHLETIAESKQAWQRFWPTLSLNAGYRGHEGNVQDIGGAIFDARKQQYTVGTSIMIDWSPGDIYYNALAAKQKALAAEHLAEKSRRDIIQEAIERYYDLLAAEADLAVMEDDLRLTEGYAKQLDGAVTAGTAFRADLLRVKTQVSRARIAIRQGQEKRDLAASALAEILRLAPETALRPAKADLVPVSLMATTGVASLLSQAGQNRPELRAVGAAHVAASLESARTRIAPAIPSVQAGYSVGGLGGGYAGEFGNFDDQQDFFVGLGWKIGPGGLFDRQRQKIAEAREQGAALQTGQVKAAIGREVVDAVLKAQSAKDQLSINEEAVNAAEEMVKLAQDRQASQLGVVLEYLLAREELTRARQGRVKSVTDFNKAQHGLKRAVGK</sequence>
<evidence type="ECO:0000313" key="9">
    <source>
        <dbReference type="EMBL" id="TDU72912.1"/>
    </source>
</evidence>
<dbReference type="GO" id="GO:1990281">
    <property type="term" value="C:efflux pump complex"/>
    <property type="evidence" value="ECO:0007669"/>
    <property type="project" value="TreeGrafter"/>
</dbReference>
<organism evidence="9 10">
    <name type="scientific">Prosthecobacter fusiformis</name>
    <dbReference type="NCBI Taxonomy" id="48464"/>
    <lineage>
        <taxon>Bacteria</taxon>
        <taxon>Pseudomonadati</taxon>
        <taxon>Verrucomicrobiota</taxon>
        <taxon>Verrucomicrobiia</taxon>
        <taxon>Verrucomicrobiales</taxon>
        <taxon>Verrucomicrobiaceae</taxon>
        <taxon>Prosthecobacter</taxon>
    </lineage>
</organism>
<accession>A0A4R7S3E9</accession>
<dbReference type="InterPro" id="IPR003423">
    <property type="entry name" value="OMP_efflux"/>
</dbReference>
<dbReference type="Gene3D" id="1.20.1600.10">
    <property type="entry name" value="Outer membrane efflux proteins (OEP)"/>
    <property type="match status" value="1"/>
</dbReference>
<evidence type="ECO:0000256" key="4">
    <source>
        <dbReference type="ARBA" id="ARBA00022452"/>
    </source>
</evidence>
<evidence type="ECO:0000256" key="8">
    <source>
        <dbReference type="SAM" id="SignalP"/>
    </source>
</evidence>
<dbReference type="AlphaFoldDB" id="A0A4R7S3E9"/>
<feature type="chain" id="PRO_5020677227" evidence="8">
    <location>
        <begin position="27"/>
        <end position="436"/>
    </location>
</feature>
<keyword evidence="6" id="KW-0472">Membrane</keyword>
<evidence type="ECO:0000313" key="10">
    <source>
        <dbReference type="Proteomes" id="UP000295662"/>
    </source>
</evidence>
<gene>
    <name evidence="9" type="ORF">EI77_01378</name>
</gene>